<feature type="region of interest" description="Disordered" evidence="1">
    <location>
        <begin position="1"/>
        <end position="53"/>
    </location>
</feature>
<feature type="compositionally biased region" description="Basic and acidic residues" evidence="1">
    <location>
        <begin position="1"/>
        <end position="24"/>
    </location>
</feature>
<keyword evidence="3" id="KW-1185">Reference proteome</keyword>
<name>A0A7W9E810_9CAUL</name>
<organism evidence="2 3">
    <name type="scientific">Brevundimonas halotolerans</name>
    <dbReference type="NCBI Taxonomy" id="69670"/>
    <lineage>
        <taxon>Bacteria</taxon>
        <taxon>Pseudomonadati</taxon>
        <taxon>Pseudomonadota</taxon>
        <taxon>Alphaproteobacteria</taxon>
        <taxon>Caulobacterales</taxon>
        <taxon>Caulobacteraceae</taxon>
        <taxon>Brevundimonas</taxon>
    </lineage>
</organism>
<accession>A0A7W9E810</accession>
<feature type="compositionally biased region" description="Acidic residues" evidence="1">
    <location>
        <begin position="43"/>
        <end position="53"/>
    </location>
</feature>
<dbReference type="AlphaFoldDB" id="A0A7W9E810"/>
<gene>
    <name evidence="2" type="ORF">FHS65_002286</name>
</gene>
<dbReference type="EMBL" id="JACIJB010000011">
    <property type="protein sequence ID" value="MBB5661523.1"/>
    <property type="molecule type" value="Genomic_DNA"/>
</dbReference>
<dbReference type="RefSeq" id="WP_164461752.1">
    <property type="nucleotide sequence ID" value="NZ_JACIJB010000011.1"/>
</dbReference>
<protein>
    <submittedName>
        <fullName evidence="2">Uncharacterized protein</fullName>
    </submittedName>
</protein>
<proteinExistence type="predicted"/>
<evidence type="ECO:0000256" key="1">
    <source>
        <dbReference type="SAM" id="MobiDB-lite"/>
    </source>
</evidence>
<sequence length="53" mass="5712">MTDPRPDNRSVENEDQRPSKDGEPPRPATEPRGSEGSSNSGETETDPATGEEN</sequence>
<evidence type="ECO:0000313" key="3">
    <source>
        <dbReference type="Proteomes" id="UP000548978"/>
    </source>
</evidence>
<reference evidence="2 3" key="1">
    <citation type="submission" date="2020-08" db="EMBL/GenBank/DDBJ databases">
        <title>Genomic Encyclopedia of Type Strains, Phase IV (KMG-IV): sequencing the most valuable type-strain genomes for metagenomic binning, comparative biology and taxonomic classification.</title>
        <authorList>
            <person name="Goeker M."/>
        </authorList>
    </citation>
    <scope>NUCLEOTIDE SEQUENCE [LARGE SCALE GENOMIC DNA]</scope>
    <source>
        <strain evidence="2 3">DSM 24448</strain>
    </source>
</reference>
<comment type="caution">
    <text evidence="2">The sequence shown here is derived from an EMBL/GenBank/DDBJ whole genome shotgun (WGS) entry which is preliminary data.</text>
</comment>
<dbReference type="Proteomes" id="UP000548978">
    <property type="component" value="Unassembled WGS sequence"/>
</dbReference>
<evidence type="ECO:0000313" key="2">
    <source>
        <dbReference type="EMBL" id="MBB5661523.1"/>
    </source>
</evidence>